<evidence type="ECO:0000256" key="1">
    <source>
        <dbReference type="ARBA" id="ARBA00004370"/>
    </source>
</evidence>
<dbReference type="InterPro" id="IPR036869">
    <property type="entry name" value="J_dom_sf"/>
</dbReference>
<dbReference type="InterPro" id="IPR001623">
    <property type="entry name" value="DnaJ_domain"/>
</dbReference>
<feature type="transmembrane region" description="Helical" evidence="4">
    <location>
        <begin position="126"/>
        <end position="145"/>
    </location>
</feature>
<sequence length="287" mass="29858">MSTIDLYAVLGVAADASTDEIRAAWKRAVADLDPTDPKLNVFNQAGAVLLDDERRARYDAEVAAAAADADDAPEGGAPEDREVSSGPSEPTPTPMPTRDAAVAQPVPTMPVDAAGQQAPREVSTGLLALVGALVVAAVLAAIFAAGPIGRALPDRGVPASEQRLGDAVSAAEKAAVPVLSYDYRHMAQDEKAATAQMTPAFAKRFESLFALIEQNAPATQSVVTVQVIGSALAASTADTVDVLLFVNRPTTKKGQSEPVVYKDFVTLTMREKGGRWLVDSLKAAPPA</sequence>
<dbReference type="PANTHER" id="PTHR37042">
    <property type="entry name" value="OUTER MEMBRANE PROTEIN RV1973"/>
    <property type="match status" value="1"/>
</dbReference>
<evidence type="ECO:0000313" key="7">
    <source>
        <dbReference type="Proteomes" id="UP001233314"/>
    </source>
</evidence>
<dbReference type="PROSITE" id="PS50076">
    <property type="entry name" value="DNAJ_2"/>
    <property type="match status" value="1"/>
</dbReference>
<proteinExistence type="predicted"/>
<feature type="region of interest" description="Disordered" evidence="3">
    <location>
        <begin position="64"/>
        <end position="100"/>
    </location>
</feature>
<name>A0ABT9AYR5_9ACTN</name>
<organism evidence="6 7">
    <name type="scientific">Nocardioides jiangxiensis</name>
    <dbReference type="NCBI Taxonomy" id="3064524"/>
    <lineage>
        <taxon>Bacteria</taxon>
        <taxon>Bacillati</taxon>
        <taxon>Actinomycetota</taxon>
        <taxon>Actinomycetes</taxon>
        <taxon>Propionibacteriales</taxon>
        <taxon>Nocardioidaceae</taxon>
        <taxon>Nocardioides</taxon>
    </lineage>
</organism>
<feature type="domain" description="J" evidence="5">
    <location>
        <begin position="5"/>
        <end position="62"/>
    </location>
</feature>
<reference evidence="6 7" key="1">
    <citation type="submission" date="2023-07" db="EMBL/GenBank/DDBJ databases">
        <title>Nocardioides sp. nov WY-20 isolated from soil.</title>
        <authorList>
            <person name="Liu B."/>
            <person name="Wan Y."/>
        </authorList>
    </citation>
    <scope>NUCLEOTIDE SEQUENCE [LARGE SCALE GENOMIC DNA]</scope>
    <source>
        <strain evidence="6 7">WY-20</strain>
    </source>
</reference>
<dbReference type="PANTHER" id="PTHR37042:SF4">
    <property type="entry name" value="OUTER MEMBRANE PROTEIN RV1973"/>
    <property type="match status" value="1"/>
</dbReference>
<dbReference type="Gene3D" id="1.10.287.110">
    <property type="entry name" value="DnaJ domain"/>
    <property type="match status" value="1"/>
</dbReference>
<dbReference type="RefSeq" id="WP_305027112.1">
    <property type="nucleotide sequence ID" value="NZ_JAUQTA010000001.1"/>
</dbReference>
<gene>
    <name evidence="6" type="ORF">Q5722_05010</name>
</gene>
<comment type="caution">
    <text evidence="6">The sequence shown here is derived from an EMBL/GenBank/DDBJ whole genome shotgun (WGS) entry which is preliminary data.</text>
</comment>
<evidence type="ECO:0000256" key="4">
    <source>
        <dbReference type="SAM" id="Phobius"/>
    </source>
</evidence>
<evidence type="ECO:0000259" key="5">
    <source>
        <dbReference type="PROSITE" id="PS50076"/>
    </source>
</evidence>
<keyword evidence="4" id="KW-0812">Transmembrane</keyword>
<dbReference type="EMBL" id="JAUQTA010000001">
    <property type="protein sequence ID" value="MDO7867726.1"/>
    <property type="molecule type" value="Genomic_DNA"/>
</dbReference>
<evidence type="ECO:0000313" key="6">
    <source>
        <dbReference type="EMBL" id="MDO7867726.1"/>
    </source>
</evidence>
<evidence type="ECO:0000256" key="3">
    <source>
        <dbReference type="SAM" id="MobiDB-lite"/>
    </source>
</evidence>
<comment type="subcellular location">
    <subcellularLocation>
        <location evidence="1">Membrane</location>
    </subcellularLocation>
</comment>
<protein>
    <recommendedName>
        <fullName evidence="5">J domain-containing protein</fullName>
    </recommendedName>
</protein>
<dbReference type="SUPFAM" id="SSF46565">
    <property type="entry name" value="Chaperone J-domain"/>
    <property type="match status" value="1"/>
</dbReference>
<dbReference type="Proteomes" id="UP001233314">
    <property type="component" value="Unassembled WGS sequence"/>
</dbReference>
<accession>A0ABT9AYR5</accession>
<keyword evidence="4" id="KW-1133">Transmembrane helix</keyword>
<evidence type="ECO:0000256" key="2">
    <source>
        <dbReference type="ARBA" id="ARBA00023136"/>
    </source>
</evidence>
<keyword evidence="2 4" id="KW-0472">Membrane</keyword>
<keyword evidence="7" id="KW-1185">Reference proteome</keyword>